<evidence type="ECO:0008006" key="3">
    <source>
        <dbReference type="Google" id="ProtNLM"/>
    </source>
</evidence>
<dbReference type="Proteomes" id="UP001596003">
    <property type="component" value="Unassembled WGS sequence"/>
</dbReference>
<comment type="caution">
    <text evidence="1">The sequence shown here is derived from an EMBL/GenBank/DDBJ whole genome shotgun (WGS) entry which is preliminary data.</text>
</comment>
<name>A0ABV8ZC17_9FLAO</name>
<accession>A0ABV8ZC17</accession>
<evidence type="ECO:0000313" key="1">
    <source>
        <dbReference type="EMBL" id="MFC4476478.1"/>
    </source>
</evidence>
<gene>
    <name evidence="1" type="ORF">ACFO3N_05330</name>
</gene>
<reference evidence="2" key="1">
    <citation type="journal article" date="2019" name="Int. J. Syst. Evol. Microbiol.">
        <title>The Global Catalogue of Microorganisms (GCM) 10K type strain sequencing project: providing services to taxonomists for standard genome sequencing and annotation.</title>
        <authorList>
            <consortium name="The Broad Institute Genomics Platform"/>
            <consortium name="The Broad Institute Genome Sequencing Center for Infectious Disease"/>
            <person name="Wu L."/>
            <person name="Ma J."/>
        </authorList>
    </citation>
    <scope>NUCLEOTIDE SEQUENCE [LARGE SCALE GENOMIC DNA]</scope>
    <source>
        <strain evidence="2">NBRC 103627</strain>
    </source>
</reference>
<proteinExistence type="predicted"/>
<dbReference type="EMBL" id="JBHSFY010000003">
    <property type="protein sequence ID" value="MFC4476478.1"/>
    <property type="molecule type" value="Genomic_DNA"/>
</dbReference>
<evidence type="ECO:0000313" key="2">
    <source>
        <dbReference type="Proteomes" id="UP001596003"/>
    </source>
</evidence>
<organism evidence="1 2">
    <name type="scientific">Flavobacterium chungangensis</name>
    <dbReference type="NCBI Taxonomy" id="2708132"/>
    <lineage>
        <taxon>Bacteria</taxon>
        <taxon>Pseudomonadati</taxon>
        <taxon>Bacteroidota</taxon>
        <taxon>Flavobacteriia</taxon>
        <taxon>Flavobacteriales</taxon>
        <taxon>Flavobacteriaceae</taxon>
        <taxon>Flavobacterium</taxon>
    </lineage>
</organism>
<dbReference type="PROSITE" id="PS51257">
    <property type="entry name" value="PROKAR_LIPOPROTEIN"/>
    <property type="match status" value="1"/>
</dbReference>
<sequence length="141" mass="16849">MKRSIFLLLFFIVFFGCKSDNDLKKYEITKYVEVDENFQYSKDMLRFDKKKYKPTITFRYDNDTLSSVVVYKSEGGISYNILELKKDSLLMEMYEISEVKKAKISKNIFYDDKKEYPITEQRKDSVFCLLKGNLLFVKLLD</sequence>
<dbReference type="RefSeq" id="WP_379795839.1">
    <property type="nucleotide sequence ID" value="NZ_JBHSFY010000003.1"/>
</dbReference>
<keyword evidence="2" id="KW-1185">Reference proteome</keyword>
<protein>
    <recommendedName>
        <fullName evidence="3">Lipoprotein</fullName>
    </recommendedName>
</protein>